<feature type="transmembrane region" description="Helical" evidence="9">
    <location>
        <begin position="91"/>
        <end position="112"/>
    </location>
</feature>
<evidence type="ECO:0000256" key="2">
    <source>
        <dbReference type="ARBA" id="ARBA00022448"/>
    </source>
</evidence>
<dbReference type="EMBL" id="CP116805">
    <property type="protein sequence ID" value="WCL55573.1"/>
    <property type="molecule type" value="Genomic_DNA"/>
</dbReference>
<evidence type="ECO:0000256" key="3">
    <source>
        <dbReference type="ARBA" id="ARBA00022475"/>
    </source>
</evidence>
<gene>
    <name evidence="11" type="ORF">PH603_07335</name>
</gene>
<comment type="similarity">
    <text evidence="8 9">Belongs to the TRAP transporter small permease family.</text>
</comment>
<dbReference type="GO" id="GO:0022857">
    <property type="term" value="F:transmembrane transporter activity"/>
    <property type="evidence" value="ECO:0007669"/>
    <property type="project" value="UniProtKB-UniRule"/>
</dbReference>
<evidence type="ECO:0000256" key="5">
    <source>
        <dbReference type="ARBA" id="ARBA00022692"/>
    </source>
</evidence>
<feature type="transmembrane region" description="Helical" evidence="9">
    <location>
        <begin position="21"/>
        <end position="41"/>
    </location>
</feature>
<keyword evidence="5 9" id="KW-0812">Transmembrane</keyword>
<keyword evidence="2 9" id="KW-0813">Transport</keyword>
<evidence type="ECO:0000256" key="7">
    <source>
        <dbReference type="ARBA" id="ARBA00023136"/>
    </source>
</evidence>
<comment type="subunit">
    <text evidence="9">The complex comprises the extracytoplasmic solute receptor protein and the two transmembrane proteins.</text>
</comment>
<evidence type="ECO:0000313" key="11">
    <source>
        <dbReference type="EMBL" id="WCL55573.1"/>
    </source>
</evidence>
<keyword evidence="3" id="KW-1003">Cell membrane</keyword>
<reference evidence="11" key="1">
    <citation type="submission" date="2023-01" db="EMBL/GenBank/DDBJ databases">
        <title>The genome sequence of Kordiimonadaceae bacterium 6D33.</title>
        <authorList>
            <person name="Liu Y."/>
        </authorList>
    </citation>
    <scope>NUCLEOTIDE SEQUENCE</scope>
    <source>
        <strain evidence="11">6D33</strain>
    </source>
</reference>
<evidence type="ECO:0000256" key="1">
    <source>
        <dbReference type="ARBA" id="ARBA00004429"/>
    </source>
</evidence>
<dbReference type="Proteomes" id="UP001217500">
    <property type="component" value="Chromosome"/>
</dbReference>
<dbReference type="GO" id="GO:0005886">
    <property type="term" value="C:plasma membrane"/>
    <property type="evidence" value="ECO:0007669"/>
    <property type="project" value="UniProtKB-SubCell"/>
</dbReference>
<organism evidence="11 12">
    <name type="scientific">Gimibacter soli</name>
    <dbReference type="NCBI Taxonomy" id="3024400"/>
    <lineage>
        <taxon>Bacteria</taxon>
        <taxon>Pseudomonadati</taxon>
        <taxon>Pseudomonadota</taxon>
        <taxon>Alphaproteobacteria</taxon>
        <taxon>Kordiimonadales</taxon>
        <taxon>Temperatibacteraceae</taxon>
        <taxon>Gimibacter</taxon>
    </lineage>
</organism>
<keyword evidence="6 9" id="KW-1133">Transmembrane helix</keyword>
<dbReference type="RefSeq" id="WP_289505406.1">
    <property type="nucleotide sequence ID" value="NZ_CP116805.1"/>
</dbReference>
<dbReference type="KEGG" id="gso:PH603_07335"/>
<feature type="domain" description="Tripartite ATP-independent periplasmic transporters DctQ component" evidence="10">
    <location>
        <begin position="29"/>
        <end position="157"/>
    </location>
</feature>
<dbReference type="PANTHER" id="PTHR35011">
    <property type="entry name" value="2,3-DIKETO-L-GULONATE TRAP TRANSPORTER SMALL PERMEASE PROTEIN YIAM"/>
    <property type="match status" value="1"/>
</dbReference>
<keyword evidence="7 9" id="KW-0472">Membrane</keyword>
<dbReference type="AlphaFoldDB" id="A0AAF0BIM1"/>
<evidence type="ECO:0000259" key="10">
    <source>
        <dbReference type="Pfam" id="PF04290"/>
    </source>
</evidence>
<evidence type="ECO:0000313" key="12">
    <source>
        <dbReference type="Proteomes" id="UP001217500"/>
    </source>
</evidence>
<evidence type="ECO:0000256" key="9">
    <source>
        <dbReference type="RuleBase" id="RU369079"/>
    </source>
</evidence>
<proteinExistence type="inferred from homology"/>
<dbReference type="GO" id="GO:0015740">
    <property type="term" value="P:C4-dicarboxylate transport"/>
    <property type="evidence" value="ECO:0007669"/>
    <property type="project" value="TreeGrafter"/>
</dbReference>
<keyword evidence="12" id="KW-1185">Reference proteome</keyword>
<evidence type="ECO:0000256" key="8">
    <source>
        <dbReference type="ARBA" id="ARBA00038436"/>
    </source>
</evidence>
<dbReference type="Pfam" id="PF04290">
    <property type="entry name" value="DctQ"/>
    <property type="match status" value="1"/>
</dbReference>
<protein>
    <recommendedName>
        <fullName evidence="9">TRAP transporter small permease protein</fullName>
    </recommendedName>
</protein>
<evidence type="ECO:0000256" key="6">
    <source>
        <dbReference type="ARBA" id="ARBA00022989"/>
    </source>
</evidence>
<accession>A0AAF0BIM1</accession>
<comment type="subcellular location">
    <subcellularLocation>
        <location evidence="1 9">Cell inner membrane</location>
        <topology evidence="1 9">Multi-pass membrane protein</topology>
    </subcellularLocation>
</comment>
<feature type="transmembrane region" description="Helical" evidence="9">
    <location>
        <begin position="132"/>
        <end position="155"/>
    </location>
</feature>
<keyword evidence="4 9" id="KW-0997">Cell inner membrane</keyword>
<comment type="function">
    <text evidence="9">Part of the tripartite ATP-independent periplasmic (TRAP) transport system.</text>
</comment>
<dbReference type="PANTHER" id="PTHR35011:SF2">
    <property type="entry name" value="2,3-DIKETO-L-GULONATE TRAP TRANSPORTER SMALL PERMEASE PROTEIN YIAM"/>
    <property type="match status" value="1"/>
</dbReference>
<feature type="transmembrane region" description="Helical" evidence="9">
    <location>
        <begin position="53"/>
        <end position="71"/>
    </location>
</feature>
<evidence type="ECO:0000256" key="4">
    <source>
        <dbReference type="ARBA" id="ARBA00022519"/>
    </source>
</evidence>
<dbReference type="InterPro" id="IPR007387">
    <property type="entry name" value="TRAP_DctQ"/>
</dbReference>
<name>A0AAF0BIM1_9PROT</name>
<sequence>MTLISLLRAIMRSIDRLCLGLGLAAMLLMLVCVCLQIVARYVLNSPPAWTEELARYAMVWGAMLGATCAYYRRLDPTLSVLRPDLTRRQALLRQIVETAAIALFIGPVLWFAPATVERLLDRPTETLGFSTGVIVAIIPVTMAIILLYAFVRIVLVLADQDDFSKETGS</sequence>
<dbReference type="InterPro" id="IPR055348">
    <property type="entry name" value="DctQ"/>
</dbReference>